<reference evidence="7" key="1">
    <citation type="submission" date="2016-03" db="EMBL/GenBank/DDBJ databases">
        <title>Gut transcriptome analysis on engorged females of Ornithodoros mimon (Acari: Argasidae) and phylogenetic inferences of soft ticks.</title>
        <authorList>
            <person name="Landulfo G.A."/>
            <person name="Giovanni D."/>
            <person name="Carvalho E."/>
            <person name="Junqueira-de-Azevedo I."/>
            <person name="Patane J."/>
            <person name="Mendoca R."/>
            <person name="Barros-Battesti D."/>
        </authorList>
    </citation>
    <scope>NUCLEOTIDE SEQUENCE</scope>
    <source>
        <strain evidence="7">Females</strain>
        <tissue evidence="7">Gut</tissue>
    </source>
</reference>
<evidence type="ECO:0000256" key="1">
    <source>
        <dbReference type="ARBA" id="ARBA00004123"/>
    </source>
</evidence>
<name>A0A147BAH5_9ACAR</name>
<sequence>KATVDYVRTLKKENDRIPAVEQRSHQLEQQNKQLLLRIQELEYQLQSHGIPLSTQTWHPTTETQLSALLGQESTGKIQPKCDTLDLLDFESIKNEAVSPAPSISSGLSSAPSASPGHALAHYEDIMDDDPVTCSGDPLLSSHVLQDSLASPIHMDYHN</sequence>
<keyword evidence="5" id="KW-0539">Nucleus</keyword>
<dbReference type="EMBL" id="GEIB01000431">
    <property type="protein sequence ID" value="JAR87442.1"/>
    <property type="molecule type" value="Transcribed_RNA"/>
</dbReference>
<proteinExistence type="predicted"/>
<dbReference type="GO" id="GO:0000978">
    <property type="term" value="F:RNA polymerase II cis-regulatory region sequence-specific DNA binding"/>
    <property type="evidence" value="ECO:0007669"/>
    <property type="project" value="TreeGrafter"/>
</dbReference>
<keyword evidence="6" id="KW-0175">Coiled coil</keyword>
<protein>
    <submittedName>
        <fullName evidence="7">Microphthalmia associated transcription factor like</fullName>
    </submittedName>
</protein>
<dbReference type="PANTHER" id="PTHR45776">
    <property type="entry name" value="MIP04163P"/>
    <property type="match status" value="1"/>
</dbReference>
<accession>A0A147BAH5</accession>
<keyword evidence="4" id="KW-0804">Transcription</keyword>
<evidence type="ECO:0000313" key="7">
    <source>
        <dbReference type="EMBL" id="JAR87442.1"/>
    </source>
</evidence>
<comment type="subcellular location">
    <subcellularLocation>
        <location evidence="1">Nucleus</location>
    </subcellularLocation>
</comment>
<feature type="non-terminal residue" evidence="7">
    <location>
        <position position="1"/>
    </location>
</feature>
<keyword evidence="3" id="KW-0238">DNA-binding</keyword>
<dbReference type="GO" id="GO:0000981">
    <property type="term" value="F:DNA-binding transcription factor activity, RNA polymerase II-specific"/>
    <property type="evidence" value="ECO:0007669"/>
    <property type="project" value="TreeGrafter"/>
</dbReference>
<evidence type="ECO:0000256" key="3">
    <source>
        <dbReference type="ARBA" id="ARBA00023125"/>
    </source>
</evidence>
<evidence type="ECO:0000256" key="2">
    <source>
        <dbReference type="ARBA" id="ARBA00023015"/>
    </source>
</evidence>
<feature type="coiled-coil region" evidence="6">
    <location>
        <begin position="10"/>
        <end position="44"/>
    </location>
</feature>
<evidence type="ECO:0000256" key="4">
    <source>
        <dbReference type="ARBA" id="ARBA00023163"/>
    </source>
</evidence>
<evidence type="ECO:0000256" key="6">
    <source>
        <dbReference type="SAM" id="Coils"/>
    </source>
</evidence>
<keyword evidence="2" id="KW-0805">Transcription regulation</keyword>
<dbReference type="AlphaFoldDB" id="A0A147BAH5"/>
<dbReference type="Gene3D" id="1.20.5.170">
    <property type="match status" value="1"/>
</dbReference>
<organism evidence="7">
    <name type="scientific">Alectorobius mimon</name>
    <dbReference type="NCBI Taxonomy" id="360319"/>
    <lineage>
        <taxon>Eukaryota</taxon>
        <taxon>Metazoa</taxon>
        <taxon>Ecdysozoa</taxon>
        <taxon>Arthropoda</taxon>
        <taxon>Chelicerata</taxon>
        <taxon>Arachnida</taxon>
        <taxon>Acari</taxon>
        <taxon>Parasitiformes</taxon>
        <taxon>Ixodida</taxon>
        <taxon>Ixodoidea</taxon>
        <taxon>Argasidae</taxon>
        <taxon>Ornithodorinae</taxon>
        <taxon>Alectorobius</taxon>
    </lineage>
</organism>
<dbReference type="GO" id="GO:0005634">
    <property type="term" value="C:nucleus"/>
    <property type="evidence" value="ECO:0007669"/>
    <property type="project" value="UniProtKB-SubCell"/>
</dbReference>
<evidence type="ECO:0000256" key="5">
    <source>
        <dbReference type="ARBA" id="ARBA00023242"/>
    </source>
</evidence>
<dbReference type="PANTHER" id="PTHR45776:SF2">
    <property type="entry name" value="MIP04163P"/>
    <property type="match status" value="1"/>
</dbReference>